<evidence type="ECO:0000259" key="2">
    <source>
        <dbReference type="Pfam" id="PF12471"/>
    </source>
</evidence>
<evidence type="ECO:0000313" key="3">
    <source>
        <dbReference type="EMBL" id="KAJ8908582.1"/>
    </source>
</evidence>
<dbReference type="InterPro" id="IPR022163">
    <property type="entry name" value="GTP_CH_N"/>
</dbReference>
<evidence type="ECO:0000313" key="4">
    <source>
        <dbReference type="Proteomes" id="UP001157974"/>
    </source>
</evidence>
<dbReference type="AlphaFoldDB" id="A0AAV8V419"/>
<feature type="domain" description="GTP cyclohydrolase II" evidence="1">
    <location>
        <begin position="198"/>
        <end position="341"/>
    </location>
</feature>
<dbReference type="PANTHER" id="PTHR31687:SF3">
    <property type="entry name" value="PROTEIN URG3"/>
    <property type="match status" value="1"/>
</dbReference>
<keyword evidence="4" id="KW-1185">Reference proteome</keyword>
<dbReference type="InterPro" id="IPR032677">
    <property type="entry name" value="GTP_cyclohydro_II"/>
</dbReference>
<protein>
    <submittedName>
        <fullName evidence="3">Uncharacterized protein</fullName>
    </submittedName>
</protein>
<evidence type="ECO:0000259" key="1">
    <source>
        <dbReference type="Pfam" id="PF00925"/>
    </source>
</evidence>
<reference evidence="3 4" key="1">
    <citation type="journal article" date="2023" name="Nat. Commun.">
        <title>Origin of minicircular mitochondrial genomes in red algae.</title>
        <authorList>
            <person name="Lee Y."/>
            <person name="Cho C.H."/>
            <person name="Lee Y.M."/>
            <person name="Park S.I."/>
            <person name="Yang J.H."/>
            <person name="West J.A."/>
            <person name="Bhattacharya D."/>
            <person name="Yoon H.S."/>
        </authorList>
    </citation>
    <scope>NUCLEOTIDE SEQUENCE [LARGE SCALE GENOMIC DNA]</scope>
    <source>
        <strain evidence="3 4">CCMP1338</strain>
        <tissue evidence="3">Whole cell</tissue>
    </source>
</reference>
<dbReference type="Proteomes" id="UP001157974">
    <property type="component" value="Unassembled WGS sequence"/>
</dbReference>
<dbReference type="SUPFAM" id="SSF142695">
    <property type="entry name" value="RibA-like"/>
    <property type="match status" value="1"/>
</dbReference>
<accession>A0AAV8V419</accession>
<feature type="domain" description="GTP cyclohydrolase N-terminal" evidence="2">
    <location>
        <begin position="20"/>
        <end position="166"/>
    </location>
</feature>
<dbReference type="Pfam" id="PF12471">
    <property type="entry name" value="GTP_CH_N"/>
    <property type="match status" value="1"/>
</dbReference>
<gene>
    <name evidence="3" type="ORF">NDN08_005287</name>
</gene>
<dbReference type="Gene3D" id="3.40.50.10990">
    <property type="entry name" value="GTP cyclohydrolase II"/>
    <property type="match status" value="1"/>
</dbReference>
<dbReference type="EMBL" id="JAMWBK010000001">
    <property type="protein sequence ID" value="KAJ8908582.1"/>
    <property type="molecule type" value="Genomic_DNA"/>
</dbReference>
<dbReference type="InterPro" id="IPR036144">
    <property type="entry name" value="RibA-like_sf"/>
</dbReference>
<dbReference type="Pfam" id="PF07958">
    <property type="entry name" value="DUF1688"/>
    <property type="match status" value="1"/>
</dbReference>
<name>A0AAV8V419_9RHOD</name>
<proteinExistence type="predicted"/>
<dbReference type="PANTHER" id="PTHR31687">
    <property type="match status" value="1"/>
</dbReference>
<sequence>MDAFIRNVRLFGHGRRLCSSLSKRLADGKSVVGVYGGDHAVYHALAEAKTGRTLASLKGSAGTGGIKEWKVPALVKHIRKKAVQTRWNDIVSLDPHGLSSPRPTIAATMARMEIPELRDSLIPDGRVVNADQSVNCIKVAIEPVWDIPKLAKRLQVDEAVMRSHLAEWTLIDRLDDPEYDIFLPSIGGTTVYLFGDLQAIVDSKGKIAARPHDECNGSDVFGTDICTCRPYLVYAIQGAIERAQKGGCGIIAYFRKEGRAFGEVTKFRVYNLRRYQEGGDRPDMYFKMTEKIAGLVDARAQELMPDVFHWLGVKQIDELLSMSKDKHEAIVGAGINVVDRVSLPEEMVPKGAYVEISAKISSGYNNFQPRQTEEDKNRRELFTLECVRERCNKILSLGLDRELKHFHVDMKRLEPTVSRVVHTMKRKYPDFDIPTHSRWRQFEAGDVDRISELNQRWTRYNVDSLERTRRLVDLTAISVLLDAGAGKDWHYTDHHGGEEVFKRSEGLAIASLDMFQACNFSSDAGSPQVDAAALRKLSEDDLALAFQIRPDNPLIGLSGRYEMLQRLAKAMEANPQIFDNGEGVFRPGNLVDYVLREAHGQSSSVSIRVLWQAIMDGLQDVFPDSSGLHIGDAYRHYALHKKDSAPFHDVVPFHKLAQWLSYSLAEPFDQLGIRFVDSWLLTGLAEYRNGGLLVDMGMLKPKRPEEVFGKKLKVTDERVVEWRALTISLLDKLAVAIWDRLGESEQTMPMGRILEGGTWRAGREIAAEKRPGGLPPIEIDSTGDVF</sequence>
<dbReference type="InterPro" id="IPR012469">
    <property type="entry name" value="DUF1688"/>
</dbReference>
<dbReference type="Pfam" id="PF00925">
    <property type="entry name" value="GTP_cyclohydro2"/>
    <property type="match status" value="1"/>
</dbReference>
<comment type="caution">
    <text evidence="3">The sequence shown here is derived from an EMBL/GenBank/DDBJ whole genome shotgun (WGS) entry which is preliminary data.</text>
</comment>
<organism evidence="3 4">
    <name type="scientific">Rhodosorus marinus</name>
    <dbReference type="NCBI Taxonomy" id="101924"/>
    <lineage>
        <taxon>Eukaryota</taxon>
        <taxon>Rhodophyta</taxon>
        <taxon>Stylonematophyceae</taxon>
        <taxon>Stylonematales</taxon>
        <taxon>Stylonemataceae</taxon>
        <taxon>Rhodosorus</taxon>
    </lineage>
</organism>